<feature type="transmembrane region" description="Helical" evidence="1">
    <location>
        <begin position="7"/>
        <end position="29"/>
    </location>
</feature>
<dbReference type="AlphaFoldDB" id="A0A5M6D042"/>
<evidence type="ECO:0000313" key="3">
    <source>
        <dbReference type="Proteomes" id="UP000324479"/>
    </source>
</evidence>
<evidence type="ECO:0000313" key="2">
    <source>
        <dbReference type="EMBL" id="KAA5538909.1"/>
    </source>
</evidence>
<dbReference type="EMBL" id="VWOX01000024">
    <property type="protein sequence ID" value="KAA5538909.1"/>
    <property type="molecule type" value="Genomic_DNA"/>
</dbReference>
<proteinExistence type="predicted"/>
<keyword evidence="1" id="KW-0812">Transmembrane</keyword>
<gene>
    <name evidence="2" type="ORF">FYK55_26085</name>
</gene>
<sequence>MTRVLKAISIVALMATFAPCLLFLGGWMGHVAVKHWTLAGTVAWFVTTPWWMSRNLPVDAKEVEI</sequence>
<reference evidence="2 3" key="1">
    <citation type="submission" date="2019-08" db="EMBL/GenBank/DDBJ databases">
        <authorList>
            <person name="Dhanesh K."/>
            <person name="Kumar G."/>
            <person name="Sasikala C."/>
            <person name="Venkata Ramana C."/>
        </authorList>
    </citation>
    <scope>NUCLEOTIDE SEQUENCE [LARGE SCALE GENOMIC DNA]</scope>
    <source>
        <strain evidence="2 3">JC645</strain>
    </source>
</reference>
<keyword evidence="1" id="KW-0472">Membrane</keyword>
<protein>
    <submittedName>
        <fullName evidence="2">Uncharacterized protein</fullName>
    </submittedName>
</protein>
<evidence type="ECO:0000256" key="1">
    <source>
        <dbReference type="SAM" id="Phobius"/>
    </source>
</evidence>
<keyword evidence="3" id="KW-1185">Reference proteome</keyword>
<name>A0A5M6D042_9BACT</name>
<dbReference type="Proteomes" id="UP000324479">
    <property type="component" value="Unassembled WGS sequence"/>
</dbReference>
<organism evidence="2 3">
    <name type="scientific">Roseiconus nitratireducens</name>
    <dbReference type="NCBI Taxonomy" id="2605748"/>
    <lineage>
        <taxon>Bacteria</taxon>
        <taxon>Pseudomonadati</taxon>
        <taxon>Planctomycetota</taxon>
        <taxon>Planctomycetia</taxon>
        <taxon>Pirellulales</taxon>
        <taxon>Pirellulaceae</taxon>
        <taxon>Roseiconus</taxon>
    </lineage>
</organism>
<accession>A0A5M6D042</accession>
<comment type="caution">
    <text evidence="2">The sequence shown here is derived from an EMBL/GenBank/DDBJ whole genome shotgun (WGS) entry which is preliminary data.</text>
</comment>
<keyword evidence="1" id="KW-1133">Transmembrane helix</keyword>